<evidence type="ECO:0000313" key="15">
    <source>
        <dbReference type="Proteomes" id="UP001233673"/>
    </source>
</evidence>
<evidence type="ECO:0000256" key="9">
    <source>
        <dbReference type="ARBA" id="ARBA00022932"/>
    </source>
</evidence>
<dbReference type="RefSeq" id="WP_306000730.1">
    <property type="nucleotide sequence ID" value="NZ_JASNFN010000020.1"/>
</dbReference>
<dbReference type="CDD" id="cd18137">
    <property type="entry name" value="HLD_clamp_pol_III_gamma_tau"/>
    <property type="match status" value="1"/>
</dbReference>
<dbReference type="CDD" id="cd00009">
    <property type="entry name" value="AAA"/>
    <property type="match status" value="1"/>
</dbReference>
<dbReference type="InterPro" id="IPR003593">
    <property type="entry name" value="AAA+_ATPase"/>
</dbReference>
<protein>
    <recommendedName>
        <fullName evidence="11">DNA polymerase III subunit gamma/tau</fullName>
        <ecNumber evidence="11">2.7.7.7</ecNumber>
    </recommendedName>
</protein>
<evidence type="ECO:0000256" key="4">
    <source>
        <dbReference type="ARBA" id="ARBA00022705"/>
    </source>
</evidence>
<keyword evidence="5" id="KW-0479">Metal-binding</keyword>
<evidence type="ECO:0000256" key="11">
    <source>
        <dbReference type="RuleBase" id="RU364063"/>
    </source>
</evidence>
<evidence type="ECO:0000256" key="12">
    <source>
        <dbReference type="SAM" id="MobiDB-lite"/>
    </source>
</evidence>
<dbReference type="Pfam" id="PF22608">
    <property type="entry name" value="DNAX_ATPase_lid"/>
    <property type="match status" value="1"/>
</dbReference>
<feature type="region of interest" description="Disordered" evidence="12">
    <location>
        <begin position="389"/>
        <end position="635"/>
    </location>
</feature>
<feature type="compositionally biased region" description="Low complexity" evidence="12">
    <location>
        <begin position="436"/>
        <end position="457"/>
    </location>
</feature>
<sequence length="789" mass="82253">MALALYRKYRPATFAEVVGQEHVTAPLVNAVDGGRINHAYLFSGPRGCGKTSSARILARSLNCEQGPTSTPCGVCASCVALAPDGPGSLDVIEIDAASHGGVDDARDLRERAFFAPVSSRYKVYIVDEAHMVTTQGFNALLKVVEEPPEFLVFVFATTEPEKVLPTIRSRTHHYPFRLVPPTTLRTLLERTCEAEGVQVEPTVFPLVVRAGGGSVRDSLSILDQLLAGAGPEGVTYKSAVGLLGVTDDALLDETIDALAASDAPGVFRAVDRVVEAGHDPRRFATDLLDRLRDLIVLDAVPDAGGNGLLDCPPDRLDLMNQQAQALGSATLSRMADTVHEGLTEMRGTTAPRLLLELVCARMLLPATDGSAAATLQRLERLERRMSIAGEHAGRPREEVGHRENAPVDTAPAPAPTSDQGQAAPSGPRREFVRRSQATQAPTAPARTDARPPAGAPAQQPPAPAAPPAAAAPAAPAPVAPAAAAPAPAASAPAADSWPEPARPGGGPRPAAAADDWPETAQPGSRPRPAASAPAVAAPAAAAPARPSSGDAPAPRPRVTAEEPDIPLPPEPTDDEDWPHPAQPTAVRAAAARVEQPRPPASPPRAAAESSPAPRGGEPTPVVSANPPEPAGEGELTTTDVRRVWPELLAIVKKHKRTTEALLNSFQVHQLANGVLTLSTSSPALARRLNDDLNREIVRQALNELLGVRWRIDAVVDGAGSAAPGARAVAPEAAREAAHAAEAAEARELMAERAAEGVDGGDREPGPVVDQEQAALQLLRAQLGARPVDS</sequence>
<evidence type="ECO:0000256" key="1">
    <source>
        <dbReference type="ARBA" id="ARBA00006360"/>
    </source>
</evidence>
<comment type="subunit">
    <text evidence="11">DNA polymerase III contains a core (composed of alpha, epsilon and theta chains) that associates with a tau subunit. This core dimerizes to form the POLIII' complex. PolIII' associates with the gamma complex (composed of gamma, delta, delta', psi and chi chains) and with the beta chain to form the complete DNA polymerase III complex.</text>
</comment>
<keyword evidence="3 11" id="KW-0548">Nucleotidyltransferase</keyword>
<dbReference type="InterPro" id="IPR022754">
    <property type="entry name" value="DNA_pol_III_gamma-3"/>
</dbReference>
<proteinExistence type="inferred from homology"/>
<evidence type="ECO:0000313" key="14">
    <source>
        <dbReference type="EMBL" id="MDP5184137.1"/>
    </source>
</evidence>
<keyword evidence="7" id="KW-0862">Zinc</keyword>
<organism evidence="14 15">
    <name type="scientific">Blastococcus carthaginiensis</name>
    <dbReference type="NCBI Taxonomy" id="3050034"/>
    <lineage>
        <taxon>Bacteria</taxon>
        <taxon>Bacillati</taxon>
        <taxon>Actinomycetota</taxon>
        <taxon>Actinomycetes</taxon>
        <taxon>Geodermatophilales</taxon>
        <taxon>Geodermatophilaceae</taxon>
        <taxon>Blastococcus</taxon>
    </lineage>
</organism>
<dbReference type="Gene3D" id="3.40.50.300">
    <property type="entry name" value="P-loop containing nucleotide triphosphate hydrolases"/>
    <property type="match status" value="1"/>
</dbReference>
<keyword evidence="2 11" id="KW-0808">Transferase</keyword>
<comment type="function">
    <text evidence="11">DNA polymerase III is a complex, multichain enzyme responsible for most of the replicative synthesis in bacteria. This DNA polymerase also exhibits 3' to 5' exonuclease activity.</text>
</comment>
<accession>A0ABT9IG14</accession>
<evidence type="ECO:0000256" key="6">
    <source>
        <dbReference type="ARBA" id="ARBA00022741"/>
    </source>
</evidence>
<evidence type="ECO:0000256" key="10">
    <source>
        <dbReference type="ARBA" id="ARBA00049244"/>
    </source>
</evidence>
<gene>
    <name evidence="11" type="primary">dnaX</name>
    <name evidence="14" type="ORF">QOZ88_15980</name>
</gene>
<dbReference type="Pfam" id="PF12169">
    <property type="entry name" value="DNA_pol3_gamma3"/>
    <property type="match status" value="1"/>
</dbReference>
<dbReference type="InterPro" id="IPR008921">
    <property type="entry name" value="DNA_pol3_clamp-load_cplx_C"/>
</dbReference>
<dbReference type="EMBL" id="JASNFN010000020">
    <property type="protein sequence ID" value="MDP5184137.1"/>
    <property type="molecule type" value="Genomic_DNA"/>
</dbReference>
<dbReference type="SUPFAM" id="SSF48019">
    <property type="entry name" value="post-AAA+ oligomerization domain-like"/>
    <property type="match status" value="1"/>
</dbReference>
<dbReference type="Proteomes" id="UP001233673">
    <property type="component" value="Unassembled WGS sequence"/>
</dbReference>
<dbReference type="PANTHER" id="PTHR11669:SF0">
    <property type="entry name" value="PROTEIN STICHEL-LIKE 2"/>
    <property type="match status" value="1"/>
</dbReference>
<dbReference type="PANTHER" id="PTHR11669">
    <property type="entry name" value="REPLICATION FACTOR C / DNA POLYMERASE III GAMMA-TAU SUBUNIT"/>
    <property type="match status" value="1"/>
</dbReference>
<evidence type="ECO:0000256" key="7">
    <source>
        <dbReference type="ARBA" id="ARBA00022833"/>
    </source>
</evidence>
<keyword evidence="9 11" id="KW-0239">DNA-directed DNA polymerase</keyword>
<dbReference type="InterPro" id="IPR027417">
    <property type="entry name" value="P-loop_NTPase"/>
</dbReference>
<evidence type="ECO:0000256" key="3">
    <source>
        <dbReference type="ARBA" id="ARBA00022695"/>
    </source>
</evidence>
<dbReference type="Pfam" id="PF13177">
    <property type="entry name" value="DNA_pol3_delta2"/>
    <property type="match status" value="1"/>
</dbReference>
<comment type="caution">
    <text evidence="14">The sequence shown here is derived from an EMBL/GenBank/DDBJ whole genome shotgun (WGS) entry which is preliminary data.</text>
</comment>
<feature type="compositionally biased region" description="Low complexity" evidence="12">
    <location>
        <begin position="522"/>
        <end position="552"/>
    </location>
</feature>
<name>A0ABT9IG14_9ACTN</name>
<dbReference type="InterPro" id="IPR012763">
    <property type="entry name" value="DNA_pol_III_sug/sutau_N"/>
</dbReference>
<dbReference type="Gene3D" id="1.10.8.60">
    <property type="match status" value="1"/>
</dbReference>
<feature type="domain" description="AAA+ ATPase" evidence="13">
    <location>
        <begin position="36"/>
        <end position="179"/>
    </location>
</feature>
<evidence type="ECO:0000256" key="2">
    <source>
        <dbReference type="ARBA" id="ARBA00022679"/>
    </source>
</evidence>
<dbReference type="Gene3D" id="1.20.272.10">
    <property type="match status" value="1"/>
</dbReference>
<dbReference type="InterPro" id="IPR050238">
    <property type="entry name" value="DNA_Rep/Repair_Clamp_Loader"/>
</dbReference>
<dbReference type="SUPFAM" id="SSF52540">
    <property type="entry name" value="P-loop containing nucleoside triphosphate hydrolases"/>
    <property type="match status" value="1"/>
</dbReference>
<dbReference type="InterPro" id="IPR045085">
    <property type="entry name" value="HLD_clamp_pol_III_gamma_tau"/>
</dbReference>
<dbReference type="NCBIfam" id="NF011513">
    <property type="entry name" value="PRK14952.1"/>
    <property type="match status" value="1"/>
</dbReference>
<keyword evidence="4 11" id="KW-0235">DNA replication</keyword>
<dbReference type="SMART" id="SM00382">
    <property type="entry name" value="AAA"/>
    <property type="match status" value="1"/>
</dbReference>
<evidence type="ECO:0000256" key="8">
    <source>
        <dbReference type="ARBA" id="ARBA00022840"/>
    </source>
</evidence>
<evidence type="ECO:0000259" key="13">
    <source>
        <dbReference type="SMART" id="SM00382"/>
    </source>
</evidence>
<keyword evidence="6 11" id="KW-0547">Nucleotide-binding</keyword>
<keyword evidence="8 11" id="KW-0067">ATP-binding</keyword>
<dbReference type="NCBIfam" id="NF005846">
    <property type="entry name" value="PRK07764.1-6"/>
    <property type="match status" value="1"/>
</dbReference>
<comment type="similarity">
    <text evidence="1 11">Belongs to the DnaX/STICHEL family.</text>
</comment>
<feature type="compositionally biased region" description="Low complexity" evidence="12">
    <location>
        <begin position="603"/>
        <end position="614"/>
    </location>
</feature>
<keyword evidence="15" id="KW-1185">Reference proteome</keyword>
<dbReference type="GO" id="GO:0003887">
    <property type="term" value="F:DNA-directed DNA polymerase activity"/>
    <property type="evidence" value="ECO:0007669"/>
    <property type="project" value="UniProtKB-EC"/>
</dbReference>
<feature type="compositionally biased region" description="Basic and acidic residues" evidence="12">
    <location>
        <begin position="389"/>
        <end position="405"/>
    </location>
</feature>
<feature type="compositionally biased region" description="Low complexity" evidence="12">
    <location>
        <begin position="582"/>
        <end position="593"/>
    </location>
</feature>
<comment type="catalytic activity">
    <reaction evidence="10 11">
        <text>DNA(n) + a 2'-deoxyribonucleoside 5'-triphosphate = DNA(n+1) + diphosphate</text>
        <dbReference type="Rhea" id="RHEA:22508"/>
        <dbReference type="Rhea" id="RHEA-COMP:17339"/>
        <dbReference type="Rhea" id="RHEA-COMP:17340"/>
        <dbReference type="ChEBI" id="CHEBI:33019"/>
        <dbReference type="ChEBI" id="CHEBI:61560"/>
        <dbReference type="ChEBI" id="CHEBI:173112"/>
        <dbReference type="EC" id="2.7.7.7"/>
    </reaction>
</comment>
<dbReference type="EC" id="2.7.7.7" evidence="11"/>
<reference evidence="15" key="1">
    <citation type="submission" date="2023-05" db="EMBL/GenBank/DDBJ databases">
        <title>Draft genome of Pseudofrankia sp. BMG5.37.</title>
        <authorList>
            <person name="Gtari M."/>
            <person name="Ghodhbane F."/>
            <person name="Sbissi I."/>
        </authorList>
    </citation>
    <scope>NUCLEOTIDE SEQUENCE [LARGE SCALE GENOMIC DNA]</scope>
    <source>
        <strain evidence="15">BMG 814</strain>
    </source>
</reference>
<dbReference type="NCBIfam" id="TIGR02397">
    <property type="entry name" value="dnaX_nterm"/>
    <property type="match status" value="1"/>
</dbReference>
<feature type="compositionally biased region" description="Low complexity" evidence="12">
    <location>
        <begin position="479"/>
        <end position="499"/>
    </location>
</feature>
<evidence type="ECO:0000256" key="5">
    <source>
        <dbReference type="ARBA" id="ARBA00022723"/>
    </source>
</evidence>